<comment type="subcellular location">
    <subcellularLocation>
        <location evidence="9">Cell membrane</location>
        <topology evidence="9">Multi-pass membrane protein</topology>
    </subcellularLocation>
</comment>
<evidence type="ECO:0000256" key="3">
    <source>
        <dbReference type="ARBA" id="ARBA00022670"/>
    </source>
</evidence>
<dbReference type="InterPro" id="IPR001872">
    <property type="entry name" value="Peptidase_A8"/>
</dbReference>
<keyword evidence="13" id="KW-1185">Reference proteome</keyword>
<keyword evidence="8 9" id="KW-0472">Membrane</keyword>
<keyword evidence="3 9" id="KW-0645">Protease</keyword>
<sequence length="162" mass="18213">MLFYWIFILLLVAADQTIKYFIATQFALGSTHEFIPGILSLTSLRNNGAAWSILSGRIDIFIIITIVAVGVLIYAMWRLSTHRLYMWGISLMMAGTLGNFIDRLRLGYVVDMFQFDFLKGFPISNFADWCLTLGVILLIVAVITDRDDSPTGPRHAAGHGRH</sequence>
<organism evidence="12 13">
    <name type="scientific">Furfurilactobacillus curtus</name>
    <dbReference type="NCBI Taxonomy" id="1746200"/>
    <lineage>
        <taxon>Bacteria</taxon>
        <taxon>Bacillati</taxon>
        <taxon>Bacillota</taxon>
        <taxon>Bacilli</taxon>
        <taxon>Lactobacillales</taxon>
        <taxon>Lactobacillaceae</taxon>
        <taxon>Furfurilactobacillus</taxon>
    </lineage>
</organism>
<feature type="active site" evidence="9">
    <location>
        <position position="128"/>
    </location>
</feature>
<comment type="caution">
    <text evidence="9">Lacks conserved residue(s) required for the propagation of feature annotation.</text>
</comment>
<feature type="transmembrane region" description="Helical" evidence="9">
    <location>
        <begin position="84"/>
        <end position="101"/>
    </location>
</feature>
<accession>A0ABQ5JPI9</accession>
<evidence type="ECO:0000256" key="1">
    <source>
        <dbReference type="ARBA" id="ARBA00006139"/>
    </source>
</evidence>
<evidence type="ECO:0000256" key="6">
    <source>
        <dbReference type="ARBA" id="ARBA00022801"/>
    </source>
</evidence>
<keyword evidence="2 9" id="KW-1003">Cell membrane</keyword>
<evidence type="ECO:0000256" key="8">
    <source>
        <dbReference type="ARBA" id="ARBA00023136"/>
    </source>
</evidence>
<evidence type="ECO:0000256" key="4">
    <source>
        <dbReference type="ARBA" id="ARBA00022692"/>
    </source>
</evidence>
<dbReference type="Pfam" id="PF01252">
    <property type="entry name" value="Peptidase_A8"/>
    <property type="match status" value="1"/>
</dbReference>
<evidence type="ECO:0000313" key="12">
    <source>
        <dbReference type="EMBL" id="GKT05021.1"/>
    </source>
</evidence>
<protein>
    <recommendedName>
        <fullName evidence="9">Lipoprotein signal peptidase</fullName>
        <ecNumber evidence="9">3.4.23.36</ecNumber>
    </recommendedName>
    <alternativeName>
        <fullName evidence="9">Prolipoprotein signal peptidase</fullName>
    </alternativeName>
    <alternativeName>
        <fullName evidence="9">Signal peptidase II</fullName>
        <shortName evidence="9">SPase II</shortName>
    </alternativeName>
</protein>
<comment type="similarity">
    <text evidence="1 9 11">Belongs to the peptidase A8 family.</text>
</comment>
<keyword evidence="7 9" id="KW-1133">Transmembrane helix</keyword>
<gene>
    <name evidence="9 12" type="primary">lspA</name>
    <name evidence="12" type="ORF">JCM31185_03100</name>
</gene>
<feature type="active site" evidence="9">
    <location>
        <position position="111"/>
    </location>
</feature>
<comment type="function">
    <text evidence="9 10">This protein specifically catalyzes the removal of signal peptides from prolipoproteins.</text>
</comment>
<dbReference type="PROSITE" id="PS00855">
    <property type="entry name" value="SPASE_II"/>
    <property type="match status" value="1"/>
</dbReference>
<evidence type="ECO:0000256" key="9">
    <source>
        <dbReference type="HAMAP-Rule" id="MF_00161"/>
    </source>
</evidence>
<dbReference type="NCBIfam" id="TIGR00077">
    <property type="entry name" value="lspA"/>
    <property type="match status" value="1"/>
</dbReference>
<comment type="pathway">
    <text evidence="9">Protein modification; lipoprotein biosynthesis (signal peptide cleavage).</text>
</comment>
<dbReference type="PRINTS" id="PR00781">
    <property type="entry name" value="LIPOSIGPTASE"/>
</dbReference>
<keyword evidence="12" id="KW-0449">Lipoprotein</keyword>
<feature type="transmembrane region" description="Helical" evidence="9">
    <location>
        <begin position="60"/>
        <end position="77"/>
    </location>
</feature>
<keyword evidence="4 9" id="KW-0812">Transmembrane</keyword>
<keyword evidence="6 9" id="KW-0378">Hydrolase</keyword>
<dbReference type="EC" id="3.4.23.36" evidence="9"/>
<keyword evidence="5 9" id="KW-0064">Aspartyl protease</keyword>
<comment type="caution">
    <text evidence="12">The sequence shown here is derived from an EMBL/GenBank/DDBJ whole genome shotgun (WGS) entry which is preliminary data.</text>
</comment>
<dbReference type="Proteomes" id="UP001628078">
    <property type="component" value="Unassembled WGS sequence"/>
</dbReference>
<evidence type="ECO:0000256" key="11">
    <source>
        <dbReference type="RuleBase" id="RU004181"/>
    </source>
</evidence>
<dbReference type="PANTHER" id="PTHR33695:SF1">
    <property type="entry name" value="LIPOPROTEIN SIGNAL PEPTIDASE"/>
    <property type="match status" value="1"/>
</dbReference>
<evidence type="ECO:0000256" key="5">
    <source>
        <dbReference type="ARBA" id="ARBA00022750"/>
    </source>
</evidence>
<evidence type="ECO:0000256" key="2">
    <source>
        <dbReference type="ARBA" id="ARBA00022475"/>
    </source>
</evidence>
<dbReference type="PANTHER" id="PTHR33695">
    <property type="entry name" value="LIPOPROTEIN SIGNAL PEPTIDASE"/>
    <property type="match status" value="1"/>
</dbReference>
<comment type="catalytic activity">
    <reaction evidence="9 10">
        <text>Release of signal peptides from bacterial membrane prolipoproteins. Hydrolyzes -Xaa-Yaa-Zaa-|-(S,diacylglyceryl)Cys-, in which Xaa is hydrophobic (preferably Leu), and Yaa (Ala or Ser) and Zaa (Gly or Ala) have small, neutral side chains.</text>
        <dbReference type="EC" id="3.4.23.36"/>
    </reaction>
</comment>
<evidence type="ECO:0000256" key="7">
    <source>
        <dbReference type="ARBA" id="ARBA00022989"/>
    </source>
</evidence>
<dbReference type="HAMAP" id="MF_00161">
    <property type="entry name" value="LspA"/>
    <property type="match status" value="1"/>
</dbReference>
<proteinExistence type="inferred from homology"/>
<reference evidence="12 13" key="1">
    <citation type="submission" date="2022-03" db="EMBL/GenBank/DDBJ databases">
        <title>Draft genome sequence of Furfurilactobacillus curtus JCM 31185.</title>
        <authorList>
            <person name="Suzuki S."/>
            <person name="Endo A."/>
            <person name="Kajikawa A."/>
        </authorList>
    </citation>
    <scope>NUCLEOTIDE SEQUENCE [LARGE SCALE GENOMIC DNA]</scope>
    <source>
        <strain evidence="12 13">JCM 31185</strain>
    </source>
</reference>
<evidence type="ECO:0000313" key="13">
    <source>
        <dbReference type="Proteomes" id="UP001628078"/>
    </source>
</evidence>
<evidence type="ECO:0000256" key="10">
    <source>
        <dbReference type="RuleBase" id="RU000594"/>
    </source>
</evidence>
<dbReference type="EMBL" id="BQXO01000001">
    <property type="protein sequence ID" value="GKT05021.1"/>
    <property type="molecule type" value="Genomic_DNA"/>
</dbReference>
<dbReference type="RefSeq" id="WP_407882286.1">
    <property type="nucleotide sequence ID" value="NZ_BQXO01000001.1"/>
</dbReference>
<feature type="transmembrane region" description="Helical" evidence="9">
    <location>
        <begin position="121"/>
        <end position="144"/>
    </location>
</feature>
<name>A0ABQ5JPI9_9LACO</name>